<proteinExistence type="predicted"/>
<dbReference type="InterPro" id="IPR036397">
    <property type="entry name" value="RNaseH_sf"/>
</dbReference>
<evidence type="ECO:0000313" key="4">
    <source>
        <dbReference type="Proteomes" id="UP001459277"/>
    </source>
</evidence>
<dbReference type="Pfam" id="PF13456">
    <property type="entry name" value="RVT_3"/>
    <property type="match status" value="1"/>
</dbReference>
<dbReference type="GO" id="GO:0003676">
    <property type="term" value="F:nucleic acid binding"/>
    <property type="evidence" value="ECO:0007669"/>
    <property type="project" value="InterPro"/>
</dbReference>
<comment type="caution">
    <text evidence="3">The sequence shown here is derived from an EMBL/GenBank/DDBJ whole genome shotgun (WGS) entry which is preliminary data.</text>
</comment>
<feature type="domain" description="RNase H type-1" evidence="1">
    <location>
        <begin position="331"/>
        <end position="453"/>
    </location>
</feature>
<gene>
    <name evidence="3" type="ORF">SO802_027158</name>
</gene>
<evidence type="ECO:0000313" key="3">
    <source>
        <dbReference type="EMBL" id="KAK9992173.1"/>
    </source>
</evidence>
<dbReference type="InterPro" id="IPR052929">
    <property type="entry name" value="RNase_H-like_EbsB-rel"/>
</dbReference>
<dbReference type="Proteomes" id="UP001459277">
    <property type="component" value="Unassembled WGS sequence"/>
</dbReference>
<protein>
    <recommendedName>
        <fullName evidence="5">RNase H type-1 domain-containing protein</fullName>
    </recommendedName>
</protein>
<feature type="domain" description="Reverse transcriptase zinc-binding" evidence="2">
    <location>
        <begin position="161"/>
        <end position="252"/>
    </location>
</feature>
<dbReference type="InterPro" id="IPR012337">
    <property type="entry name" value="RNaseH-like_sf"/>
</dbReference>
<dbReference type="Gene3D" id="3.30.420.10">
    <property type="entry name" value="Ribonuclease H-like superfamily/Ribonuclease H"/>
    <property type="match status" value="1"/>
</dbReference>
<evidence type="ECO:0000259" key="1">
    <source>
        <dbReference type="Pfam" id="PF13456"/>
    </source>
</evidence>
<name>A0AAW2C398_9ROSI</name>
<sequence length="476" mass="53051">MGFKEIEKFNEALLAKQVWRMMQNLDFLCFRVFKARFFPNCSILDAKDSNSGSYAWKSILGARDVIKKGMVWRIGNGQSVQIKEDKWLPVKPSRVILSPLPSVMSETRVSSLINPDLSVWKSEEVNRTFLPHEASLILSIPLSRRSPPDCVSWLCTPTGEFSTSSAYKLLAASASTERASASNQANQSSFWKRLWKMQVPNKIKHFVWRVCNNALPTKCNLRRRHIVESDVCELCKADPEDALHALCFCSHVAPVGDELRPEMFATITSSVWNRRNALHFGREALPIAKISADACALLHDFINSQIPEAPLPRPAVRHQWHPPEQGFVKVNFDAALFKHTSSAGLGVIVRDWRGANLGALSMPAMLSSTVAEMEALACLRAFQFAAELDLHRVIFEGDSATIISAVSHGTSRLSSFGNIVDDVRHLLPNFSSVIFSHVNRSGNLVADALAKKASSIIGCHIWMEAFAFRHCRVGKL</sequence>
<accession>A0AAW2C398</accession>
<organism evidence="3 4">
    <name type="scientific">Lithocarpus litseifolius</name>
    <dbReference type="NCBI Taxonomy" id="425828"/>
    <lineage>
        <taxon>Eukaryota</taxon>
        <taxon>Viridiplantae</taxon>
        <taxon>Streptophyta</taxon>
        <taxon>Embryophyta</taxon>
        <taxon>Tracheophyta</taxon>
        <taxon>Spermatophyta</taxon>
        <taxon>Magnoliopsida</taxon>
        <taxon>eudicotyledons</taxon>
        <taxon>Gunneridae</taxon>
        <taxon>Pentapetalae</taxon>
        <taxon>rosids</taxon>
        <taxon>fabids</taxon>
        <taxon>Fagales</taxon>
        <taxon>Fagaceae</taxon>
        <taxon>Lithocarpus</taxon>
    </lineage>
</organism>
<dbReference type="CDD" id="cd06222">
    <property type="entry name" value="RNase_H_like"/>
    <property type="match status" value="1"/>
</dbReference>
<keyword evidence="4" id="KW-1185">Reference proteome</keyword>
<dbReference type="Pfam" id="PF13966">
    <property type="entry name" value="zf-RVT"/>
    <property type="match status" value="1"/>
</dbReference>
<reference evidence="3 4" key="1">
    <citation type="submission" date="2024-01" db="EMBL/GenBank/DDBJ databases">
        <title>A telomere-to-telomere, gap-free genome of sweet tea (Lithocarpus litseifolius).</title>
        <authorList>
            <person name="Zhou J."/>
        </authorList>
    </citation>
    <scope>NUCLEOTIDE SEQUENCE [LARGE SCALE GENOMIC DNA]</scope>
    <source>
        <strain evidence="3">Zhou-2022a</strain>
        <tissue evidence="3">Leaf</tissue>
    </source>
</reference>
<dbReference type="PANTHER" id="PTHR47074">
    <property type="entry name" value="BNAC02G40300D PROTEIN"/>
    <property type="match status" value="1"/>
</dbReference>
<dbReference type="InterPro" id="IPR002156">
    <property type="entry name" value="RNaseH_domain"/>
</dbReference>
<dbReference type="AlphaFoldDB" id="A0AAW2C398"/>
<evidence type="ECO:0000259" key="2">
    <source>
        <dbReference type="Pfam" id="PF13966"/>
    </source>
</evidence>
<dbReference type="InterPro" id="IPR026960">
    <property type="entry name" value="RVT-Znf"/>
</dbReference>
<dbReference type="PANTHER" id="PTHR47074:SF48">
    <property type="entry name" value="POLYNUCLEOTIDYL TRANSFERASE, RIBONUCLEASE H-LIKE SUPERFAMILY PROTEIN"/>
    <property type="match status" value="1"/>
</dbReference>
<dbReference type="GO" id="GO:0004523">
    <property type="term" value="F:RNA-DNA hybrid ribonuclease activity"/>
    <property type="evidence" value="ECO:0007669"/>
    <property type="project" value="InterPro"/>
</dbReference>
<dbReference type="SUPFAM" id="SSF53098">
    <property type="entry name" value="Ribonuclease H-like"/>
    <property type="match status" value="1"/>
</dbReference>
<dbReference type="InterPro" id="IPR044730">
    <property type="entry name" value="RNase_H-like_dom_plant"/>
</dbReference>
<evidence type="ECO:0008006" key="5">
    <source>
        <dbReference type="Google" id="ProtNLM"/>
    </source>
</evidence>
<dbReference type="EMBL" id="JAZDWU010000009">
    <property type="protein sequence ID" value="KAK9992173.1"/>
    <property type="molecule type" value="Genomic_DNA"/>
</dbReference>